<proteinExistence type="inferred from homology"/>
<evidence type="ECO:0000256" key="1">
    <source>
        <dbReference type="ARBA" id="ARBA00001623"/>
    </source>
</evidence>
<dbReference type="HAMAP" id="MF_01374">
    <property type="entry name" value="Glyoxalase_2"/>
    <property type="match status" value="1"/>
</dbReference>
<evidence type="ECO:0000256" key="8">
    <source>
        <dbReference type="ARBA" id="ARBA00022833"/>
    </source>
</evidence>
<evidence type="ECO:0000256" key="6">
    <source>
        <dbReference type="ARBA" id="ARBA00022723"/>
    </source>
</evidence>
<evidence type="ECO:0000256" key="9">
    <source>
        <dbReference type="ARBA" id="ARBA00031044"/>
    </source>
</evidence>
<keyword evidence="6" id="KW-0479">Metal-binding</keyword>
<dbReference type="OrthoDB" id="515692at2759"/>
<dbReference type="InterPro" id="IPR035680">
    <property type="entry name" value="Clx_II_MBL"/>
</dbReference>
<keyword evidence="7" id="KW-0378">Hydrolase</keyword>
<dbReference type="PANTHER" id="PTHR11935:SF94">
    <property type="entry name" value="TENZING NORGAY, ISOFORM C"/>
    <property type="match status" value="1"/>
</dbReference>
<keyword evidence="8" id="KW-0862">Zinc</keyword>
<organism evidence="11">
    <name type="scientific">Cyprideis torosa</name>
    <dbReference type="NCBI Taxonomy" id="163714"/>
    <lineage>
        <taxon>Eukaryota</taxon>
        <taxon>Metazoa</taxon>
        <taxon>Ecdysozoa</taxon>
        <taxon>Arthropoda</taxon>
        <taxon>Crustacea</taxon>
        <taxon>Oligostraca</taxon>
        <taxon>Ostracoda</taxon>
        <taxon>Podocopa</taxon>
        <taxon>Podocopida</taxon>
        <taxon>Cytherocopina</taxon>
        <taxon>Cytheroidea</taxon>
        <taxon>Cytherideidae</taxon>
        <taxon>Cyprideis</taxon>
    </lineage>
</organism>
<dbReference type="InterPro" id="IPR032282">
    <property type="entry name" value="HAGH_C"/>
</dbReference>
<dbReference type="GO" id="GO:0004416">
    <property type="term" value="F:hydroxyacylglutathione hydrolase activity"/>
    <property type="evidence" value="ECO:0007669"/>
    <property type="project" value="UniProtKB-EC"/>
</dbReference>
<feature type="domain" description="Metallo-beta-lactamase" evidence="10">
    <location>
        <begin position="23"/>
        <end position="185"/>
    </location>
</feature>
<dbReference type="InterPro" id="IPR001279">
    <property type="entry name" value="Metallo-B-lactamas"/>
</dbReference>
<evidence type="ECO:0000256" key="3">
    <source>
        <dbReference type="ARBA" id="ARBA00004963"/>
    </source>
</evidence>
<dbReference type="SUPFAM" id="SSF56281">
    <property type="entry name" value="Metallo-hydrolase/oxidoreductase"/>
    <property type="match status" value="1"/>
</dbReference>
<dbReference type="EMBL" id="OB662779">
    <property type="protein sequence ID" value="CAD7230559.1"/>
    <property type="molecule type" value="Genomic_DNA"/>
</dbReference>
<dbReference type="SMART" id="SM00849">
    <property type="entry name" value="Lactamase_B"/>
    <property type="match status" value="1"/>
</dbReference>
<accession>A0A7R8WGH9</accession>
<evidence type="ECO:0000313" key="11">
    <source>
        <dbReference type="EMBL" id="CAD7230559.1"/>
    </source>
</evidence>
<dbReference type="Pfam" id="PF16123">
    <property type="entry name" value="HAGH_C"/>
    <property type="match status" value="1"/>
</dbReference>
<evidence type="ECO:0000256" key="5">
    <source>
        <dbReference type="ARBA" id="ARBA00011917"/>
    </source>
</evidence>
<evidence type="ECO:0000256" key="7">
    <source>
        <dbReference type="ARBA" id="ARBA00022801"/>
    </source>
</evidence>
<dbReference type="GO" id="GO:0046872">
    <property type="term" value="F:metal ion binding"/>
    <property type="evidence" value="ECO:0007669"/>
    <property type="project" value="UniProtKB-KW"/>
</dbReference>
<dbReference type="Gene3D" id="3.60.15.10">
    <property type="entry name" value="Ribonuclease Z/Hydroxyacylglutathione hydrolase-like"/>
    <property type="match status" value="1"/>
</dbReference>
<dbReference type="FunFam" id="3.60.15.10:FF:000019">
    <property type="entry name" value="Hydroxyacylglutathione hydrolase, mitochondrial"/>
    <property type="match status" value="1"/>
</dbReference>
<dbReference type="CDD" id="cd07723">
    <property type="entry name" value="hydroxyacylglutathione_hydrolase_MBL-fold"/>
    <property type="match status" value="1"/>
</dbReference>
<comment type="pathway">
    <text evidence="3">Secondary metabolite metabolism; methylglyoxal degradation; (R)-lactate from methylglyoxal: step 2/2.</text>
</comment>
<protein>
    <recommendedName>
        <fullName evidence="5">hydroxyacylglutathione hydrolase</fullName>
        <ecNumber evidence="5">3.1.2.6</ecNumber>
    </recommendedName>
    <alternativeName>
        <fullName evidence="9">Glyoxalase II</fullName>
    </alternativeName>
</protein>
<dbReference type="NCBIfam" id="TIGR03413">
    <property type="entry name" value="GSH_gloB"/>
    <property type="match status" value="1"/>
</dbReference>
<dbReference type="InterPro" id="IPR036866">
    <property type="entry name" value="RibonucZ/Hydroxyglut_hydro"/>
</dbReference>
<dbReference type="InterPro" id="IPR017782">
    <property type="entry name" value="Hydroxyacylglutathione_Hdrlase"/>
</dbReference>
<dbReference type="PANTHER" id="PTHR11935">
    <property type="entry name" value="BETA LACTAMASE DOMAIN"/>
    <property type="match status" value="1"/>
</dbReference>
<gene>
    <name evidence="11" type="ORF">CTOB1V02_LOCUS8417</name>
</gene>
<dbReference type="AlphaFoldDB" id="A0A7R8WGH9"/>
<name>A0A7R8WGH9_9CRUS</name>
<dbReference type="PIRSF" id="PIRSF005457">
    <property type="entry name" value="Glx"/>
    <property type="match status" value="1"/>
</dbReference>
<comment type="similarity">
    <text evidence="4">Belongs to the metallo-beta-lactamase superfamily. Glyoxalase II family.</text>
</comment>
<evidence type="ECO:0000259" key="10">
    <source>
        <dbReference type="SMART" id="SM00849"/>
    </source>
</evidence>
<comment type="catalytic activity">
    <reaction evidence="1">
        <text>an S-(2-hydroxyacyl)glutathione + H2O = a 2-hydroxy carboxylate + glutathione + H(+)</text>
        <dbReference type="Rhea" id="RHEA:21864"/>
        <dbReference type="ChEBI" id="CHEBI:15377"/>
        <dbReference type="ChEBI" id="CHEBI:15378"/>
        <dbReference type="ChEBI" id="CHEBI:57925"/>
        <dbReference type="ChEBI" id="CHEBI:58896"/>
        <dbReference type="ChEBI" id="CHEBI:71261"/>
        <dbReference type="EC" id="3.1.2.6"/>
    </reaction>
</comment>
<evidence type="ECO:0000256" key="4">
    <source>
        <dbReference type="ARBA" id="ARBA00006759"/>
    </source>
</evidence>
<dbReference type="GO" id="GO:0031123">
    <property type="term" value="P:RNA 3'-end processing"/>
    <property type="evidence" value="ECO:0007669"/>
    <property type="project" value="UniProtKB-ARBA"/>
</dbReference>
<comment type="cofactor">
    <cofactor evidence="2">
        <name>Zn(2+)</name>
        <dbReference type="ChEBI" id="CHEBI:29105"/>
    </cofactor>
</comment>
<dbReference type="Pfam" id="PF00753">
    <property type="entry name" value="Lactamase_B"/>
    <property type="match status" value="1"/>
</dbReference>
<reference evidence="11" key="1">
    <citation type="submission" date="2020-11" db="EMBL/GenBank/DDBJ databases">
        <authorList>
            <person name="Tran Van P."/>
        </authorList>
    </citation>
    <scope>NUCLEOTIDE SEQUENCE</scope>
</reference>
<evidence type="ECO:0000256" key="2">
    <source>
        <dbReference type="ARBA" id="ARBA00001947"/>
    </source>
</evidence>
<dbReference type="EC" id="3.1.2.6" evidence="5"/>
<dbReference type="GO" id="GO:0019243">
    <property type="term" value="P:methylglyoxal catabolic process to D-lactate via S-lactoyl-glutathione"/>
    <property type="evidence" value="ECO:0007669"/>
    <property type="project" value="InterPro"/>
</dbReference>
<sequence length="268" mass="30143">MHTQPTIFDYPEFIVQALPANSDNFMYLIIDKGTRETLAVDPVDPDLLLHHVNENRGNMTRVLTTHHHWDHAGGNGRLAKMKPGLEFIGGDERIDAINSRVKHGEMLNFGANLKILCLATPCHTTGHICYYIHGNSPDSRVVFTGDTLFIGGCGRFFEGTATEMHEALNKILGKLPGNTSVFCGHEYTVQNLKYGLHVEPNNEAMRKKMEWAQAQRAQRLPTVPSTIDQEKLHNPFMRVDQRSVQEHTGTIGDEVATMAALRKEKDRF</sequence>